<sequence>MPTAIAVTSPDLVLPPLDRQTPPAAVQPQPTLEQSLDAMHTLIEQHGYVIALHSASGDDPAVQRLRTVRSVLESDRIALVGVELPPLGVALLAQQLRQLSVCDFSPGVLASSVRLLAHYIYAGALLGSVAKLDRVSVSLTSHAKSWVPGAQFAVLAHPRPQLVRVGQEELPGPEFGTRMLIASGQPPSDWVTASLAPAWRVQGVATVPLPQGSARWWGTNRIVEFAAGLHDVSVLYQLVSSVRRELCRWCGLELIGDRCGFCAAPLPPPPEPQPATAVRALPRGGT</sequence>
<dbReference type="EMBL" id="JBHRWR010000016">
    <property type="protein sequence ID" value="MFC3575909.1"/>
    <property type="molecule type" value="Genomic_DNA"/>
</dbReference>
<protein>
    <submittedName>
        <fullName evidence="1">Uncharacterized protein</fullName>
    </submittedName>
</protein>
<comment type="caution">
    <text evidence="1">The sequence shown here is derived from an EMBL/GenBank/DDBJ whole genome shotgun (WGS) entry which is preliminary data.</text>
</comment>
<evidence type="ECO:0000313" key="1">
    <source>
        <dbReference type="EMBL" id="MFC3575909.1"/>
    </source>
</evidence>
<proteinExistence type="predicted"/>
<reference evidence="2" key="1">
    <citation type="journal article" date="2019" name="Int. J. Syst. Evol. Microbiol.">
        <title>The Global Catalogue of Microorganisms (GCM) 10K type strain sequencing project: providing services to taxonomists for standard genome sequencing and annotation.</title>
        <authorList>
            <consortium name="The Broad Institute Genomics Platform"/>
            <consortium name="The Broad Institute Genome Sequencing Center for Infectious Disease"/>
            <person name="Wu L."/>
            <person name="Ma J."/>
        </authorList>
    </citation>
    <scope>NUCLEOTIDE SEQUENCE [LARGE SCALE GENOMIC DNA]</scope>
    <source>
        <strain evidence="2">CGMCC 4.7035</strain>
    </source>
</reference>
<keyword evidence="2" id="KW-1185">Reference proteome</keyword>
<organism evidence="1 2">
    <name type="scientific">Streptomyces yaanensis</name>
    <dbReference type="NCBI Taxonomy" id="1142239"/>
    <lineage>
        <taxon>Bacteria</taxon>
        <taxon>Bacillati</taxon>
        <taxon>Actinomycetota</taxon>
        <taxon>Actinomycetes</taxon>
        <taxon>Kitasatosporales</taxon>
        <taxon>Streptomycetaceae</taxon>
        <taxon>Streptomyces</taxon>
    </lineage>
</organism>
<name>A0ABV7SG08_9ACTN</name>
<dbReference type="Proteomes" id="UP001595701">
    <property type="component" value="Unassembled WGS sequence"/>
</dbReference>
<dbReference type="RefSeq" id="WP_310765840.1">
    <property type="nucleotide sequence ID" value="NZ_JBHRWR010000016.1"/>
</dbReference>
<evidence type="ECO:0000313" key="2">
    <source>
        <dbReference type="Proteomes" id="UP001595701"/>
    </source>
</evidence>
<gene>
    <name evidence="1" type="ORF">ACFOZ0_22015</name>
</gene>
<accession>A0ABV7SG08</accession>